<comment type="similarity">
    <text evidence="2">Belongs to the nitroreductase family.</text>
</comment>
<evidence type="ECO:0000313" key="7">
    <source>
        <dbReference type="EMBL" id="ANW99545.1"/>
    </source>
</evidence>
<dbReference type="Pfam" id="PF14512">
    <property type="entry name" value="TM1586_NiRdase"/>
    <property type="match status" value="1"/>
</dbReference>
<dbReference type="AlphaFoldDB" id="A0A1B1YFK8"/>
<feature type="domain" description="Putative nitroreductase TM1586" evidence="6">
    <location>
        <begin position="4"/>
        <end position="164"/>
    </location>
</feature>
<protein>
    <submittedName>
        <fullName evidence="7">Nitroreductase</fullName>
    </submittedName>
</protein>
<dbReference type="Proteomes" id="UP000092971">
    <property type="component" value="Chromosome"/>
</dbReference>
<dbReference type="CDD" id="cd20609">
    <property type="entry name" value="nitroreductase"/>
    <property type="match status" value="1"/>
</dbReference>
<dbReference type="OrthoDB" id="9812105at2"/>
<evidence type="ECO:0000259" key="6">
    <source>
        <dbReference type="Pfam" id="PF14512"/>
    </source>
</evidence>
<evidence type="ECO:0000256" key="3">
    <source>
        <dbReference type="ARBA" id="ARBA00022630"/>
    </source>
</evidence>
<dbReference type="EMBL" id="CP014672">
    <property type="protein sequence ID" value="ANW99545.1"/>
    <property type="molecule type" value="Genomic_DNA"/>
</dbReference>
<keyword evidence="4" id="KW-0288">FMN</keyword>
<keyword evidence="3" id="KW-0285">Flavoprotein</keyword>
<accession>A0A1B1YFK8</accession>
<comment type="cofactor">
    <cofactor evidence="1">
        <name>FMN</name>
        <dbReference type="ChEBI" id="CHEBI:58210"/>
    </cofactor>
</comment>
<dbReference type="InterPro" id="IPR029478">
    <property type="entry name" value="TM1586_NiRdase"/>
</dbReference>
<dbReference type="InterPro" id="IPR000415">
    <property type="entry name" value="Nitroreductase-like"/>
</dbReference>
<sequence length="167" mass="18724">MDFFDVINRRYSVRSYLPDEVEAEKIQKILEAARLAPTACNLQAFKVVVAKTEGRKEEIRKIYPRGWFAEAPYIIAVCAEKGKGWVRSDQKSFADVDATIVMDHIILAATALGLGTCWIGAFDPKAAAEVLELGNNLEPIVLTPLGYPKGEQTPRRRKALEELVIYR</sequence>
<dbReference type="SUPFAM" id="SSF55469">
    <property type="entry name" value="FMN-dependent nitroreductase-like"/>
    <property type="match status" value="1"/>
</dbReference>
<dbReference type="GO" id="GO:0016491">
    <property type="term" value="F:oxidoreductase activity"/>
    <property type="evidence" value="ECO:0007669"/>
    <property type="project" value="UniProtKB-KW"/>
</dbReference>
<evidence type="ECO:0000256" key="1">
    <source>
        <dbReference type="ARBA" id="ARBA00001917"/>
    </source>
</evidence>
<keyword evidence="5" id="KW-0560">Oxidoreductase</keyword>
<evidence type="ECO:0000313" key="8">
    <source>
        <dbReference type="Proteomes" id="UP000092971"/>
    </source>
</evidence>
<gene>
    <name evidence="7" type="ORF">CSTERTH_11145</name>
</gene>
<dbReference type="PANTHER" id="PTHR43673">
    <property type="entry name" value="NAD(P)H NITROREDUCTASE YDGI-RELATED"/>
    <property type="match status" value="1"/>
</dbReference>
<proteinExistence type="inferred from homology"/>
<reference evidence="7 8" key="1">
    <citation type="submission" date="2016-02" db="EMBL/GenBank/DDBJ databases">
        <title>Comparison of Clostridium stercorarium subspecies using comparative genomics and transcriptomics.</title>
        <authorList>
            <person name="Schellenberg J."/>
            <person name="Thallinger G."/>
            <person name="Levin D.B."/>
            <person name="Zhang X."/>
            <person name="Alvare G."/>
            <person name="Fristensky B."/>
            <person name="Sparling R."/>
        </authorList>
    </citation>
    <scope>NUCLEOTIDE SEQUENCE [LARGE SCALE GENOMIC DNA]</scope>
    <source>
        <strain evidence="7 8">DSM 2910</strain>
    </source>
</reference>
<dbReference type="RefSeq" id="WP_015359955.1">
    <property type="nucleotide sequence ID" value="NZ_CP014672.1"/>
</dbReference>
<dbReference type="Gene3D" id="3.40.109.10">
    <property type="entry name" value="NADH Oxidase"/>
    <property type="match status" value="1"/>
</dbReference>
<evidence type="ECO:0000256" key="4">
    <source>
        <dbReference type="ARBA" id="ARBA00022643"/>
    </source>
</evidence>
<organism evidence="7 8">
    <name type="scientific">Thermoclostridium stercorarium subsp. thermolacticum DSM 2910</name>
    <dbReference type="NCBI Taxonomy" id="1121336"/>
    <lineage>
        <taxon>Bacteria</taxon>
        <taxon>Bacillati</taxon>
        <taxon>Bacillota</taxon>
        <taxon>Clostridia</taxon>
        <taxon>Eubacteriales</taxon>
        <taxon>Oscillospiraceae</taxon>
        <taxon>Thermoclostridium</taxon>
    </lineage>
</organism>
<evidence type="ECO:0000256" key="2">
    <source>
        <dbReference type="ARBA" id="ARBA00007118"/>
    </source>
</evidence>
<name>A0A1B1YFK8_THEST</name>
<evidence type="ECO:0000256" key="5">
    <source>
        <dbReference type="ARBA" id="ARBA00023002"/>
    </source>
</evidence>
<dbReference type="PANTHER" id="PTHR43673:SF2">
    <property type="entry name" value="NITROREDUCTASE"/>
    <property type="match status" value="1"/>
</dbReference>